<evidence type="ECO:0000313" key="1">
    <source>
        <dbReference type="Proteomes" id="UP000492821"/>
    </source>
</evidence>
<reference evidence="2" key="2">
    <citation type="submission" date="2020-10" db="UniProtKB">
        <authorList>
            <consortium name="WormBaseParasite"/>
        </authorList>
    </citation>
    <scope>IDENTIFICATION</scope>
</reference>
<dbReference type="InterPro" id="IPR035940">
    <property type="entry name" value="CAP_sf"/>
</dbReference>
<accession>A0A7E4VU37</accession>
<sequence length="414" mass="46354">MPTSIFYRLAPWLNEISINNQTLDFDDSSVRSSDTMRFYLNGGAPEIGCYFKICHGKEYLACTTQTDIPTSGPLYTAGTRCQSSDDCKDPGYPVCDMEFGLCQQGKLPYKCGEKPSPKVRQVKEVCLDRFDTGSLMSNFERQTVVDAMNLHRGFITNQCDAFSSGKPKSANMLKISYSCKLEHQVKFECPAAGEQFKSDSMVLRKVQGIIRSRTSVLWRLTPYLSSVSIDPDTLNLNDKEIHGATFFAFALNNDASEVGCFLKVCPNGEHIACTTGHSFDLSKPLYRPGNRCQNDHDCKVPGYRSESSLTVDPCDDLLKCLTSGRPNKREFCQSTVIIANRTDEGIFYVKGFGAAVSEKHLLTSDSSEFAKHGKTDIFLIVGGTRIVQLRDHDVLPEMYIERIFWENQKTPGHF</sequence>
<dbReference type="AlphaFoldDB" id="A0A7E4VU37"/>
<organism evidence="1 2">
    <name type="scientific">Panagrellus redivivus</name>
    <name type="common">Microworm</name>
    <dbReference type="NCBI Taxonomy" id="6233"/>
    <lineage>
        <taxon>Eukaryota</taxon>
        <taxon>Metazoa</taxon>
        <taxon>Ecdysozoa</taxon>
        <taxon>Nematoda</taxon>
        <taxon>Chromadorea</taxon>
        <taxon>Rhabditida</taxon>
        <taxon>Tylenchina</taxon>
        <taxon>Panagrolaimomorpha</taxon>
        <taxon>Panagrolaimoidea</taxon>
        <taxon>Panagrolaimidae</taxon>
        <taxon>Panagrellus</taxon>
    </lineage>
</organism>
<proteinExistence type="predicted"/>
<dbReference type="Gene3D" id="3.40.33.10">
    <property type="entry name" value="CAP"/>
    <property type="match status" value="1"/>
</dbReference>
<dbReference type="Proteomes" id="UP000492821">
    <property type="component" value="Unassembled WGS sequence"/>
</dbReference>
<evidence type="ECO:0000313" key="2">
    <source>
        <dbReference type="WBParaSite" id="Pan_g3401.t1"/>
    </source>
</evidence>
<dbReference type="WBParaSite" id="Pan_g3401.t1">
    <property type="protein sequence ID" value="Pan_g3401.t1"/>
    <property type="gene ID" value="Pan_g3401"/>
</dbReference>
<keyword evidence="1" id="KW-1185">Reference proteome</keyword>
<name>A0A7E4VU37_PANRE</name>
<reference evidence="1" key="1">
    <citation type="journal article" date="2013" name="Genetics">
        <title>The draft genome and transcriptome of Panagrellus redivivus are shaped by the harsh demands of a free-living lifestyle.</title>
        <authorList>
            <person name="Srinivasan J."/>
            <person name="Dillman A.R."/>
            <person name="Macchietto M.G."/>
            <person name="Heikkinen L."/>
            <person name="Lakso M."/>
            <person name="Fracchia K.M."/>
            <person name="Antoshechkin I."/>
            <person name="Mortazavi A."/>
            <person name="Wong G."/>
            <person name="Sternberg P.W."/>
        </authorList>
    </citation>
    <scope>NUCLEOTIDE SEQUENCE [LARGE SCALE GENOMIC DNA]</scope>
    <source>
        <strain evidence="1">MT8872</strain>
    </source>
</reference>
<protein>
    <submittedName>
        <fullName evidence="2">VWFD domain-containing protein</fullName>
    </submittedName>
</protein>